<evidence type="ECO:0000256" key="1">
    <source>
        <dbReference type="ARBA" id="ARBA00022729"/>
    </source>
</evidence>
<dbReference type="EMBL" id="RXOF01000001">
    <property type="protein sequence ID" value="RTQ53430.1"/>
    <property type="molecule type" value="Genomic_DNA"/>
</dbReference>
<dbReference type="Proteomes" id="UP000282184">
    <property type="component" value="Unassembled WGS sequence"/>
</dbReference>
<keyword evidence="1" id="KW-0732">Signal</keyword>
<protein>
    <submittedName>
        <fullName evidence="2">VCBS repeat-containing protein</fullName>
    </submittedName>
</protein>
<dbReference type="Pfam" id="PF13517">
    <property type="entry name" value="FG-GAP_3"/>
    <property type="match status" value="2"/>
</dbReference>
<evidence type="ECO:0000313" key="2">
    <source>
        <dbReference type="EMBL" id="RTQ53430.1"/>
    </source>
</evidence>
<organism evidence="2 3">
    <name type="scientific">Hymenobacter gummosus</name>
    <dbReference type="NCBI Taxonomy" id="1776032"/>
    <lineage>
        <taxon>Bacteria</taxon>
        <taxon>Pseudomonadati</taxon>
        <taxon>Bacteroidota</taxon>
        <taxon>Cytophagia</taxon>
        <taxon>Cytophagales</taxon>
        <taxon>Hymenobacteraceae</taxon>
        <taxon>Hymenobacter</taxon>
    </lineage>
</organism>
<dbReference type="SUPFAM" id="SSF69318">
    <property type="entry name" value="Integrin alpha N-terminal domain"/>
    <property type="match status" value="1"/>
</dbReference>
<proteinExistence type="predicted"/>
<dbReference type="Gene3D" id="2.130.10.130">
    <property type="entry name" value="Integrin alpha, N-terminal"/>
    <property type="match status" value="1"/>
</dbReference>
<comment type="caution">
    <text evidence="2">The sequence shown here is derived from an EMBL/GenBank/DDBJ whole genome shotgun (WGS) entry which is preliminary data.</text>
</comment>
<accession>A0A3S0JDL0</accession>
<reference evidence="2 3" key="1">
    <citation type="submission" date="2018-12" db="EMBL/GenBank/DDBJ databases">
        <title>Hymenobacter gummosus sp. nov., isolated from a spring.</title>
        <authorList>
            <person name="Nie L."/>
        </authorList>
    </citation>
    <scope>NUCLEOTIDE SEQUENCE [LARGE SCALE GENOMIC DNA]</scope>
    <source>
        <strain evidence="2 3">KCTC 52166</strain>
    </source>
</reference>
<dbReference type="RefSeq" id="WP_126691357.1">
    <property type="nucleotide sequence ID" value="NZ_RXOF01000001.1"/>
</dbReference>
<dbReference type="AlphaFoldDB" id="A0A3S0JDL0"/>
<name>A0A3S0JDL0_9BACT</name>
<dbReference type="InterPro" id="IPR013517">
    <property type="entry name" value="FG-GAP"/>
</dbReference>
<dbReference type="InterPro" id="IPR028994">
    <property type="entry name" value="Integrin_alpha_N"/>
</dbReference>
<keyword evidence="3" id="KW-1185">Reference proteome</keyword>
<gene>
    <name evidence="2" type="ORF">EJV47_01435</name>
</gene>
<evidence type="ECO:0000313" key="3">
    <source>
        <dbReference type="Proteomes" id="UP000282184"/>
    </source>
</evidence>
<sequence length="515" mass="54224">MTYPFTGDAYHAVAQDANADGYPDLLVAGGSWNHAVVLYNDRTGGFAAPQYFTCGDFCAGVAVAPVDCNSSPDLLMAVANDGRVEVLPTNGLGVFAPSLRQLYPVDGQPVDLVTGTFDNDAQVDFAALDILGGRVSVRLNRNGATCGGTFASVLPYPAGSGGLSAQTLRRADMNRDGRADVLVVNQAQPAGQGLSVLFGDGTGGFSAPTLSATGNPAPYDVAVGDLNGDGRPDAVVANLDDGNVGVLLGQAAAPWLGAIVRYPRPGAHAVALADFDRDGHLDVAVNPGGWILPGRGDGTLGPAQQVLPGGSGWLVAADFDGDGRPDLAQVASGQATLLRNPSIVLPVELVSFQATAGDAVHLRWTTASEVQNDGFEVQASGDGQRFDSLAWVPGQGTSSRAHTYTLVDHQPQQFGARRVYYRLRQQDRSGRTTYSPVQAVRWAIRMAAPFPNPCQRIFRVPGLTPTSEVELRTSLGQVAPLRRVGDQFWTAAVPGVYVLVVLDGARRLYYQLRLE</sequence>
<dbReference type="PANTHER" id="PTHR46580:SF4">
    <property type="entry name" value="ATP_GTP-BINDING PROTEIN"/>
    <property type="match status" value="1"/>
</dbReference>
<dbReference type="OrthoDB" id="877328at2"/>
<dbReference type="PANTHER" id="PTHR46580">
    <property type="entry name" value="SENSOR KINASE-RELATED"/>
    <property type="match status" value="1"/>
</dbReference>